<evidence type="ECO:0000313" key="3">
    <source>
        <dbReference type="EMBL" id="MEQ2467959.1"/>
    </source>
</evidence>
<dbReference type="InterPro" id="IPR025377">
    <property type="entry name" value="DUF4367"/>
</dbReference>
<reference evidence="3 4" key="1">
    <citation type="submission" date="2024-03" db="EMBL/GenBank/DDBJ databases">
        <title>Human intestinal bacterial collection.</title>
        <authorList>
            <person name="Pauvert C."/>
            <person name="Hitch T.C.A."/>
            <person name="Clavel T."/>
        </authorList>
    </citation>
    <scope>NUCLEOTIDE SEQUENCE [LARGE SCALE GENOMIC DNA]</scope>
    <source>
        <strain evidence="3 4">CLA-SR-H024</strain>
    </source>
</reference>
<organism evidence="3 4">
    <name type="scientific">Niallia hominis</name>
    <dbReference type="NCBI Taxonomy" id="3133173"/>
    <lineage>
        <taxon>Bacteria</taxon>
        <taxon>Bacillati</taxon>
        <taxon>Bacillota</taxon>
        <taxon>Bacilli</taxon>
        <taxon>Bacillales</taxon>
        <taxon>Bacillaceae</taxon>
        <taxon>Niallia</taxon>
    </lineage>
</organism>
<keyword evidence="1" id="KW-0472">Membrane</keyword>
<keyword evidence="4" id="KW-1185">Reference proteome</keyword>
<comment type="caution">
    <text evidence="3">The sequence shown here is derived from an EMBL/GenBank/DDBJ whole genome shotgun (WGS) entry which is preliminary data.</text>
</comment>
<keyword evidence="1" id="KW-0812">Transmembrane</keyword>
<evidence type="ECO:0000313" key="4">
    <source>
        <dbReference type="Proteomes" id="UP001465426"/>
    </source>
</evidence>
<feature type="transmembrane region" description="Helical" evidence="1">
    <location>
        <begin position="46"/>
        <end position="66"/>
    </location>
</feature>
<name>A0ABV1F7U8_9BACI</name>
<dbReference type="Pfam" id="PF14285">
    <property type="entry name" value="DUF4367"/>
    <property type="match status" value="1"/>
</dbReference>
<evidence type="ECO:0000259" key="2">
    <source>
        <dbReference type="Pfam" id="PF14285"/>
    </source>
</evidence>
<dbReference type="EMBL" id="JBBMFN010000071">
    <property type="protein sequence ID" value="MEQ2467959.1"/>
    <property type="molecule type" value="Genomic_DNA"/>
</dbReference>
<evidence type="ECO:0000256" key="1">
    <source>
        <dbReference type="SAM" id="Phobius"/>
    </source>
</evidence>
<dbReference type="RefSeq" id="WP_251630072.1">
    <property type="nucleotide sequence ID" value="NZ_JBBMFN010000071.1"/>
</dbReference>
<feature type="domain" description="DUF4367" evidence="2">
    <location>
        <begin position="143"/>
        <end position="231"/>
    </location>
</feature>
<proteinExistence type="predicted"/>
<accession>A0ABV1F7U8</accession>
<protein>
    <submittedName>
        <fullName evidence="3">DUF4367 domain-containing protein</fullName>
    </submittedName>
</protein>
<dbReference type="Proteomes" id="UP001465426">
    <property type="component" value="Unassembled WGS sequence"/>
</dbReference>
<sequence length="234" mass="27038">MGKSYKQLDLDLTNLETDIIWDKKRKEATRLKLEERMHVHKEKQNIFQPFPFVAFIIASTILFLLIRIESPLLHKFQDINAMDEKPADLEELVIITAEEQKRVENKNTVFLSEEAGIPYSLYTLKLSSLKITGEPKISATKVKNSILVNADFPLSDGSFLSIHTEKKQKNIYGNDKNGFVKKEQEITINKHLAVLIHEKNDLKLIIPTKNYQYTITGVEDEQDLISIAEMIEFY</sequence>
<gene>
    <name evidence="3" type="ORF">WMO63_20070</name>
</gene>
<keyword evidence="1" id="KW-1133">Transmembrane helix</keyword>